<proteinExistence type="predicted"/>
<dbReference type="SMART" id="SM00317">
    <property type="entry name" value="SET"/>
    <property type="match status" value="1"/>
</dbReference>
<keyword evidence="2" id="KW-0732">Signal</keyword>
<evidence type="ECO:0000259" key="3">
    <source>
        <dbReference type="PROSITE" id="PS50280"/>
    </source>
</evidence>
<evidence type="ECO:0000313" key="5">
    <source>
        <dbReference type="Proteomes" id="UP001239445"/>
    </source>
</evidence>
<gene>
    <name evidence="4" type="ORF">QBC47DRAFT_447399</name>
</gene>
<dbReference type="InterPro" id="IPR011990">
    <property type="entry name" value="TPR-like_helical_dom_sf"/>
</dbReference>
<accession>A0AAJ0BCB6</accession>
<organism evidence="4 5">
    <name type="scientific">Echria macrotheca</name>
    <dbReference type="NCBI Taxonomy" id="438768"/>
    <lineage>
        <taxon>Eukaryota</taxon>
        <taxon>Fungi</taxon>
        <taxon>Dikarya</taxon>
        <taxon>Ascomycota</taxon>
        <taxon>Pezizomycotina</taxon>
        <taxon>Sordariomycetes</taxon>
        <taxon>Sordariomycetidae</taxon>
        <taxon>Sordariales</taxon>
        <taxon>Schizotheciaceae</taxon>
        <taxon>Echria</taxon>
    </lineage>
</organism>
<dbReference type="Proteomes" id="UP001239445">
    <property type="component" value="Unassembled WGS sequence"/>
</dbReference>
<feature type="signal peptide" evidence="2">
    <location>
        <begin position="1"/>
        <end position="21"/>
    </location>
</feature>
<dbReference type="InterPro" id="IPR001214">
    <property type="entry name" value="SET_dom"/>
</dbReference>
<keyword evidence="5" id="KW-1185">Reference proteome</keyword>
<dbReference type="PANTHER" id="PTHR47332">
    <property type="entry name" value="SET DOMAIN-CONTAINING PROTEIN 5"/>
    <property type="match status" value="1"/>
</dbReference>
<dbReference type="PROSITE" id="PS50280">
    <property type="entry name" value="SET"/>
    <property type="match status" value="1"/>
</dbReference>
<dbReference type="Pfam" id="PF00856">
    <property type="entry name" value="SET"/>
    <property type="match status" value="1"/>
</dbReference>
<feature type="region of interest" description="Disordered" evidence="1">
    <location>
        <begin position="44"/>
        <end position="63"/>
    </location>
</feature>
<reference evidence="4" key="1">
    <citation type="submission" date="2023-06" db="EMBL/GenBank/DDBJ databases">
        <title>Genome-scale phylogeny and comparative genomics of the fungal order Sordariales.</title>
        <authorList>
            <consortium name="Lawrence Berkeley National Laboratory"/>
            <person name="Hensen N."/>
            <person name="Bonometti L."/>
            <person name="Westerberg I."/>
            <person name="Brannstrom I.O."/>
            <person name="Guillou S."/>
            <person name="Cros-Aarteil S."/>
            <person name="Calhoun S."/>
            <person name="Haridas S."/>
            <person name="Kuo A."/>
            <person name="Mondo S."/>
            <person name="Pangilinan J."/>
            <person name="Riley R."/>
            <person name="Labutti K."/>
            <person name="Andreopoulos B."/>
            <person name="Lipzen A."/>
            <person name="Chen C."/>
            <person name="Yanf M."/>
            <person name="Daum C."/>
            <person name="Ng V."/>
            <person name="Clum A."/>
            <person name="Steindorff A."/>
            <person name="Ohm R."/>
            <person name="Martin F."/>
            <person name="Silar P."/>
            <person name="Natvig D."/>
            <person name="Lalanne C."/>
            <person name="Gautier V."/>
            <person name="Ament-Velasquez S.L."/>
            <person name="Kruys A."/>
            <person name="Hutchinson M.I."/>
            <person name="Powell A.J."/>
            <person name="Barry K."/>
            <person name="Miller A.N."/>
            <person name="Grigoriev I.V."/>
            <person name="Debuchy R."/>
            <person name="Gladieux P."/>
            <person name="Thoren M.H."/>
            <person name="Johannesson H."/>
        </authorList>
    </citation>
    <scope>NUCLEOTIDE SEQUENCE</scope>
    <source>
        <strain evidence="4">PSN4</strain>
    </source>
</reference>
<dbReference type="Gene3D" id="1.25.40.10">
    <property type="entry name" value="Tetratricopeptide repeat domain"/>
    <property type="match status" value="1"/>
</dbReference>
<protein>
    <submittedName>
        <fullName evidence="4">SET domain-containing protein 5</fullName>
    </submittedName>
</protein>
<sequence length="416" mass="46208">MAKLTTLLTSCLLVCISTAGADDTQKHISWTGCLPGPFSNDDHPPCEHGSHTTDTPDDYSPSEFRPWTHRPICPDETPYCVHTDASFHDRGLSVIAIPYSKAKSLNETTPIRSIEILLASNALGEATPELSVEPEDKPYEIRDIPGKGKGMVAVTKIPRGTVLMVEYVAVLADMVFPTRVKRSLGREMLRRAMDRLGDEQRDLILGLARSSSTPGSVPAAEDIMRTNSFTISVAGKSQMGLFPRIARINHSCKPSAIIKFDEQTLSMTVRTIRDIEPGEEVTLSYADFGLSFHERQRTLKAKWGFECTCELCSAPPDEIARSDARRKKITQLGAEVVENLEEYSFEAAVGKHREMMEVIEEEALAPHMGDYYEVMTRLLAASKNIKEAKKYARLAIAEFELVGEKKEELEAFLKVA</sequence>
<evidence type="ECO:0000256" key="2">
    <source>
        <dbReference type="SAM" id="SignalP"/>
    </source>
</evidence>
<evidence type="ECO:0000313" key="4">
    <source>
        <dbReference type="EMBL" id="KAK1754443.1"/>
    </source>
</evidence>
<dbReference type="Gene3D" id="2.170.270.10">
    <property type="entry name" value="SET domain"/>
    <property type="match status" value="1"/>
</dbReference>
<dbReference type="CDD" id="cd20071">
    <property type="entry name" value="SET_SMYD"/>
    <property type="match status" value="1"/>
</dbReference>
<feature type="chain" id="PRO_5042524202" evidence="2">
    <location>
        <begin position="22"/>
        <end position="416"/>
    </location>
</feature>
<dbReference type="InterPro" id="IPR053185">
    <property type="entry name" value="SET_domain_protein"/>
</dbReference>
<comment type="caution">
    <text evidence="4">The sequence shown here is derived from an EMBL/GenBank/DDBJ whole genome shotgun (WGS) entry which is preliminary data.</text>
</comment>
<feature type="domain" description="SET" evidence="3">
    <location>
        <begin position="137"/>
        <end position="286"/>
    </location>
</feature>
<dbReference type="SUPFAM" id="SSF82199">
    <property type="entry name" value="SET domain"/>
    <property type="match status" value="1"/>
</dbReference>
<dbReference type="EMBL" id="MU839835">
    <property type="protein sequence ID" value="KAK1754443.1"/>
    <property type="molecule type" value="Genomic_DNA"/>
</dbReference>
<dbReference type="PANTHER" id="PTHR47332:SF6">
    <property type="entry name" value="SET DOMAIN-CONTAINING PROTEIN"/>
    <property type="match status" value="1"/>
</dbReference>
<dbReference type="InterPro" id="IPR046341">
    <property type="entry name" value="SET_dom_sf"/>
</dbReference>
<name>A0AAJ0BCB6_9PEZI</name>
<evidence type="ECO:0000256" key="1">
    <source>
        <dbReference type="SAM" id="MobiDB-lite"/>
    </source>
</evidence>
<dbReference type="AlphaFoldDB" id="A0AAJ0BCB6"/>